<organism evidence="3 4">
    <name type="scientific">Yersinia enterocolitica</name>
    <dbReference type="NCBI Taxonomy" id="630"/>
    <lineage>
        <taxon>Bacteria</taxon>
        <taxon>Pseudomonadati</taxon>
        <taxon>Pseudomonadota</taxon>
        <taxon>Gammaproteobacteria</taxon>
        <taxon>Enterobacterales</taxon>
        <taxon>Yersiniaceae</taxon>
        <taxon>Yersinia</taxon>
    </lineage>
</organism>
<evidence type="ECO:0000313" key="3">
    <source>
        <dbReference type="EMBL" id="CFQ61820.1"/>
    </source>
</evidence>
<proteinExistence type="predicted"/>
<reference evidence="3 4" key="1">
    <citation type="submission" date="2015-03" db="EMBL/GenBank/DDBJ databases">
        <authorList>
            <person name="Murphy D."/>
        </authorList>
    </citation>
    <scope>NUCLEOTIDE SEQUENCE [LARGE SCALE GENOMIC DNA]</scope>
    <source>
        <strain evidence="3 4">IP26249</strain>
    </source>
</reference>
<dbReference type="RefSeq" id="WP_023160780.1">
    <property type="nucleotide sequence ID" value="NZ_CGBR01000011.1"/>
</dbReference>
<dbReference type="Pfam" id="PF12883">
    <property type="entry name" value="DUF3828"/>
    <property type="match status" value="1"/>
</dbReference>
<evidence type="ECO:0000313" key="4">
    <source>
        <dbReference type="Proteomes" id="UP000048841"/>
    </source>
</evidence>
<keyword evidence="3" id="KW-0449">Lipoprotein</keyword>
<dbReference type="PROSITE" id="PS51257">
    <property type="entry name" value="PROKAR_LIPOPROTEIN"/>
    <property type="match status" value="1"/>
</dbReference>
<accession>A0A0H5GUZ4</accession>
<dbReference type="EMBL" id="CGBR01000011">
    <property type="protein sequence ID" value="CFQ61820.1"/>
    <property type="molecule type" value="Genomic_DNA"/>
</dbReference>
<sequence>MKKKNIALILPLAILLSACSNTVDPAYKDISNRTTPCIDGGPDTVAQKFYDLRIQQVGNKSGLPDDNLSAQFRPYLSQALYEQIQTARKQTGNRTSSGVNSTQTINGDIFTSLREGSTSADVASASTIPNTDARNIPLRVNLTHQPAGGQSVMWQDEVLMIREGTCWVVDDIRFMGVSAPAGSLRQLLGDR</sequence>
<name>A0A0H5GUZ4_YEREN</name>
<feature type="domain" description="DUF3828" evidence="2">
    <location>
        <begin position="42"/>
        <end position="175"/>
    </location>
</feature>
<dbReference type="InterPro" id="IPR024289">
    <property type="entry name" value="DUF3828"/>
</dbReference>
<dbReference type="AlphaFoldDB" id="A0A0H5GUZ4"/>
<protein>
    <submittedName>
        <fullName evidence="3">Putative lipoprotein</fullName>
    </submittedName>
</protein>
<feature type="signal peptide" evidence="1">
    <location>
        <begin position="1"/>
        <end position="22"/>
    </location>
</feature>
<dbReference type="Proteomes" id="UP000048841">
    <property type="component" value="Unassembled WGS sequence"/>
</dbReference>
<evidence type="ECO:0000259" key="2">
    <source>
        <dbReference type="Pfam" id="PF12883"/>
    </source>
</evidence>
<keyword evidence="1" id="KW-0732">Signal</keyword>
<gene>
    <name evidence="3" type="primary">ybjP</name>
    <name evidence="3" type="ORF">ERS137941_01907</name>
</gene>
<evidence type="ECO:0000256" key="1">
    <source>
        <dbReference type="SAM" id="SignalP"/>
    </source>
</evidence>
<dbReference type="NCBIfam" id="NF007824">
    <property type="entry name" value="PRK10533.1"/>
    <property type="match status" value="1"/>
</dbReference>
<feature type="chain" id="PRO_5009773584" evidence="1">
    <location>
        <begin position="23"/>
        <end position="191"/>
    </location>
</feature>